<dbReference type="Gene3D" id="3.40.50.1820">
    <property type="entry name" value="alpha/beta hydrolase"/>
    <property type="match status" value="1"/>
</dbReference>
<protein>
    <recommendedName>
        <fullName evidence="1">Serine aminopeptidase S33 domain-containing protein</fullName>
    </recommendedName>
</protein>
<sequence>GRIVRFEAWRLGPLKHSKLLQLLVFGQSNKSFSKIANATGFEWLSRDPVAVAEYMQDPDCGGVPFPESLGQLFAEEVACWEKPYIKLQTVSLPIYCISGADDPVHNGLANLQRLFNVYQRAGLTVDLNIYPGGRHEMFNEINREQVISDLLFWLDQNLGSRAGSGQ</sequence>
<feature type="non-terminal residue" evidence="2">
    <location>
        <position position="1"/>
    </location>
</feature>
<dbReference type="InterPro" id="IPR022742">
    <property type="entry name" value="Hydrolase_4"/>
</dbReference>
<evidence type="ECO:0000313" key="2">
    <source>
        <dbReference type="EMBL" id="SVD47918.1"/>
    </source>
</evidence>
<name>A0A382VPU9_9ZZZZ</name>
<dbReference type="AlphaFoldDB" id="A0A382VPU9"/>
<proteinExistence type="predicted"/>
<reference evidence="2" key="1">
    <citation type="submission" date="2018-05" db="EMBL/GenBank/DDBJ databases">
        <authorList>
            <person name="Lanie J.A."/>
            <person name="Ng W.-L."/>
            <person name="Kazmierczak K.M."/>
            <person name="Andrzejewski T.M."/>
            <person name="Davidsen T.M."/>
            <person name="Wayne K.J."/>
            <person name="Tettelin H."/>
            <person name="Glass J.I."/>
            <person name="Rusch D."/>
            <person name="Podicherti R."/>
            <person name="Tsui H.-C.T."/>
            <person name="Winkler M.E."/>
        </authorList>
    </citation>
    <scope>NUCLEOTIDE SEQUENCE</scope>
</reference>
<accession>A0A382VPU9</accession>
<dbReference type="InterPro" id="IPR029058">
    <property type="entry name" value="AB_hydrolase_fold"/>
</dbReference>
<dbReference type="SUPFAM" id="SSF53474">
    <property type="entry name" value="alpha/beta-Hydrolases"/>
    <property type="match status" value="1"/>
</dbReference>
<organism evidence="2">
    <name type="scientific">marine metagenome</name>
    <dbReference type="NCBI Taxonomy" id="408172"/>
    <lineage>
        <taxon>unclassified sequences</taxon>
        <taxon>metagenomes</taxon>
        <taxon>ecological metagenomes</taxon>
    </lineage>
</organism>
<dbReference type="EMBL" id="UINC01153284">
    <property type="protein sequence ID" value="SVD47918.1"/>
    <property type="molecule type" value="Genomic_DNA"/>
</dbReference>
<feature type="domain" description="Serine aminopeptidase S33" evidence="1">
    <location>
        <begin position="30"/>
        <end position="141"/>
    </location>
</feature>
<gene>
    <name evidence="2" type="ORF">METZ01_LOCUS400772</name>
</gene>
<dbReference type="Pfam" id="PF12146">
    <property type="entry name" value="Hydrolase_4"/>
    <property type="match status" value="1"/>
</dbReference>
<evidence type="ECO:0000259" key="1">
    <source>
        <dbReference type="Pfam" id="PF12146"/>
    </source>
</evidence>